<gene>
    <name evidence="1" type="ORF">ACFONL_22555</name>
</gene>
<name>A0ABV7UP87_9HYPH</name>
<keyword evidence="2" id="KW-1185">Reference proteome</keyword>
<comment type="caution">
    <text evidence="1">The sequence shown here is derived from an EMBL/GenBank/DDBJ whole genome shotgun (WGS) entry which is preliminary data.</text>
</comment>
<dbReference type="Proteomes" id="UP001595704">
    <property type="component" value="Unassembled WGS sequence"/>
</dbReference>
<organism evidence="1 2">
    <name type="scientific">Camelimonas fluminis</name>
    <dbReference type="NCBI Taxonomy" id="1576911"/>
    <lineage>
        <taxon>Bacteria</taxon>
        <taxon>Pseudomonadati</taxon>
        <taxon>Pseudomonadota</taxon>
        <taxon>Alphaproteobacteria</taxon>
        <taxon>Hyphomicrobiales</taxon>
        <taxon>Chelatococcaceae</taxon>
        <taxon>Camelimonas</taxon>
    </lineage>
</organism>
<evidence type="ECO:0000313" key="2">
    <source>
        <dbReference type="Proteomes" id="UP001595704"/>
    </source>
</evidence>
<protein>
    <submittedName>
        <fullName evidence="1">Uncharacterized protein</fullName>
    </submittedName>
</protein>
<evidence type="ECO:0000313" key="1">
    <source>
        <dbReference type="EMBL" id="MFC3640123.1"/>
    </source>
</evidence>
<sequence length="179" mass="19534">MLGEGWSPANDDAYEHFELARAAAAYAESASDNNRDRAKMQMEPVKPTAPGIWPFDIEWFKSKSRRSDLVKCSALAIAQIEAIDRRGAVNRAEFDEIIAKGKDRKAGAAELASQGKPVRLYRPNGAAAAVAGPDFEKPGVSRLTFLDTHGPTGHMEFQTLAGAIEEGLRYYSETPLPEP</sequence>
<proteinExistence type="predicted"/>
<accession>A0ABV7UP87</accession>
<dbReference type="EMBL" id="JBHRYC010000117">
    <property type="protein sequence ID" value="MFC3640123.1"/>
    <property type="molecule type" value="Genomic_DNA"/>
</dbReference>
<dbReference type="RefSeq" id="WP_191321320.1">
    <property type="nucleotide sequence ID" value="NZ_BNCG01000064.1"/>
</dbReference>
<reference evidence="2" key="1">
    <citation type="journal article" date="2019" name="Int. J. Syst. Evol. Microbiol.">
        <title>The Global Catalogue of Microorganisms (GCM) 10K type strain sequencing project: providing services to taxonomists for standard genome sequencing and annotation.</title>
        <authorList>
            <consortium name="The Broad Institute Genomics Platform"/>
            <consortium name="The Broad Institute Genome Sequencing Center for Infectious Disease"/>
            <person name="Wu L."/>
            <person name="Ma J."/>
        </authorList>
    </citation>
    <scope>NUCLEOTIDE SEQUENCE [LARGE SCALE GENOMIC DNA]</scope>
    <source>
        <strain evidence="2">KCTC 42282</strain>
    </source>
</reference>